<dbReference type="Pfam" id="PF02412">
    <property type="entry name" value="TSP_3"/>
    <property type="match status" value="3"/>
</dbReference>
<dbReference type="eggNOG" id="COG5184">
    <property type="taxonomic scope" value="Bacteria"/>
</dbReference>
<evidence type="ECO:0000256" key="3">
    <source>
        <dbReference type="SAM" id="MobiDB-lite"/>
    </source>
</evidence>
<dbReference type="EMBL" id="ABCS01000120">
    <property type="protein sequence ID" value="EDM74668.1"/>
    <property type="molecule type" value="Genomic_DNA"/>
</dbReference>
<evidence type="ECO:0000313" key="4">
    <source>
        <dbReference type="EMBL" id="EDM74668.1"/>
    </source>
</evidence>
<dbReference type="Proteomes" id="UP000005801">
    <property type="component" value="Unassembled WGS sequence"/>
</dbReference>
<name>A6GHJ5_9BACT</name>
<dbReference type="InterPro" id="IPR003367">
    <property type="entry name" value="Thrombospondin_3-like_rpt"/>
</dbReference>
<dbReference type="PANTHER" id="PTHR10199:SF100">
    <property type="entry name" value="THROMBOSPONDIN, ISOFORM A"/>
    <property type="match status" value="1"/>
</dbReference>
<feature type="region of interest" description="Disordered" evidence="3">
    <location>
        <begin position="1299"/>
        <end position="1324"/>
    </location>
</feature>
<dbReference type="GO" id="GO:0007155">
    <property type="term" value="P:cell adhesion"/>
    <property type="evidence" value="ECO:0007669"/>
    <property type="project" value="InterPro"/>
</dbReference>
<protein>
    <submittedName>
        <fullName evidence="4">Thrombospondin type 3 repeat family protein</fullName>
    </submittedName>
</protein>
<accession>A6GHJ5</accession>
<keyword evidence="5" id="KW-1185">Reference proteome</keyword>
<dbReference type="PANTHER" id="PTHR10199">
    <property type="entry name" value="THROMBOSPONDIN"/>
    <property type="match status" value="1"/>
</dbReference>
<feature type="compositionally biased region" description="Acidic residues" evidence="3">
    <location>
        <begin position="1300"/>
        <end position="1324"/>
    </location>
</feature>
<dbReference type="Gene3D" id="4.10.1080.10">
    <property type="entry name" value="TSP type-3 repeat"/>
    <property type="match status" value="1"/>
</dbReference>
<dbReference type="STRING" id="391625.PPSIR1_11801"/>
<gene>
    <name evidence="4" type="ORF">PPSIR1_11801</name>
</gene>
<keyword evidence="1" id="KW-0732">Signal</keyword>
<comment type="caution">
    <text evidence="4">The sequence shown here is derived from an EMBL/GenBank/DDBJ whole genome shotgun (WGS) entry which is preliminary data.</text>
</comment>
<evidence type="ECO:0000313" key="5">
    <source>
        <dbReference type="Proteomes" id="UP000005801"/>
    </source>
</evidence>
<sequence>MLSTACISDTDCGVCDPNKLVLESITAVNYENRKVNRLTPGVDQGKFFIEDIVDCLETEEALENARGESEYCKLSPLITGSGLEFVFNNLLDATSIELVRKDPSNPQLFEVYDWKNRLASIEGPISRFNGDYFELSGEDPDTVTRAVNLSCIDNLRATGQDFNHEVLDADPLICNGFYAASDGRQLPLRMQESGTTKSYAGETDWRAASCSAPDSGPDTCCTACDYELSVNVAKYGVTSDGTKRTPADAIACDPTGNVYTECADFVSDVNRDFETNRYVYDWNGESGEWRLPISDKIRETHPAQRADGVEPDGAPCQTDADCDDRLGGDSGAVCIGTNSQGDVCSAEADDCGDKHCKAEWFVTCAAQTDTTGGAYCVDRRFRDKGAGGCYIGTEEFQSCEMDGTCTTWEAGRRLAYCDTGEFPDGLLSASECCQAALGASGDGAACDPTFLPNVQPIKRFDRDQTLPEETRTCFCGDPSNQPEYCASQIERFCTAPWGDLVRHDGATNENAYVTRFVTKVGGVIYDPSLKGVLYLPGDRGNQPRSLVEACAEITTSPSDLIGGRNPQDGWRMHDDAFFENYENFDRAMCSGSEYRVTFATDGHQIRDKVGNVLNEDELTYVFETPEFHVIPGTGFPTDNLRIGACDDFQIQVSNKYDLSPENTRKLELVQLRRIAGATDEFGEDCATSTEPECWEEDLIIAGGANCTEISTDVVPDQPGADNNGDAVPPCLTVDVANQRFGEIRVVIDNVRFGTQLNAFDENNPEDNVDAYGRATTGRYRMRLPGLETVERFEDLDLGNPADLAAYNAAFHDVCGMPLVTSGGQDYKDFYYDFTIDPPKCKEDEDGDGVQLSCDNARDHFNPDQFDEDLDGFGNIVDKCQLTASDSDTADSDKDGIGNDCDRCRESAGNYNEDDLGVPAPLLVRNIPDQTDTDRDGIGDVCDNCIWTPNCSIFNEDNPHVVGTEVPYDQSSLCQTDENVNMIGDACQDPDNGDLGLQINAWASGPIGFGNDDDFDQDGLSNVEDYCPRQPIAAVEPATCGNDDDCPESTCSSTGYCNHVDTDADGVGNACDTCPFSPNPLQIVEGGAEEDDDDGDFIGQACEADSECASQRDPRPYALMEVSVNGLCCSTAYPGDGYYDGQNEDGTWRCEGLCDPDGFPIQQNCTDEADLSVHTPDGSKCRSVPAAVASRPGILELPPGCEDALANAGLCDPGDPNCDPDTANRRLRLTDIPDLEELWGKMCWLPQWDQDFDGVGDACDLCPFAYDPNNEEYIDEVTGKKWNNIGKYCAGAYSPDAICAAEDEAEGEDETGTDETGGEETTDGG</sequence>
<dbReference type="GO" id="GO:0005509">
    <property type="term" value="F:calcium ion binding"/>
    <property type="evidence" value="ECO:0007669"/>
    <property type="project" value="InterPro"/>
</dbReference>
<keyword evidence="2" id="KW-0106">Calcium</keyword>
<evidence type="ECO:0000256" key="1">
    <source>
        <dbReference type="ARBA" id="ARBA00022729"/>
    </source>
</evidence>
<proteinExistence type="predicted"/>
<dbReference type="InterPro" id="IPR028974">
    <property type="entry name" value="TSP_type-3_rpt"/>
</dbReference>
<reference evidence="4 5" key="1">
    <citation type="submission" date="2007-06" db="EMBL/GenBank/DDBJ databases">
        <authorList>
            <person name="Shimkets L."/>
            <person name="Ferriera S."/>
            <person name="Johnson J."/>
            <person name="Kravitz S."/>
            <person name="Beeson K."/>
            <person name="Sutton G."/>
            <person name="Rogers Y.-H."/>
            <person name="Friedman R."/>
            <person name="Frazier M."/>
            <person name="Venter J.C."/>
        </authorList>
    </citation>
    <scope>NUCLEOTIDE SEQUENCE [LARGE SCALE GENOMIC DNA]</scope>
    <source>
        <strain evidence="4 5">SIR-1</strain>
    </source>
</reference>
<organism evidence="4 5">
    <name type="scientific">Plesiocystis pacifica SIR-1</name>
    <dbReference type="NCBI Taxonomy" id="391625"/>
    <lineage>
        <taxon>Bacteria</taxon>
        <taxon>Pseudomonadati</taxon>
        <taxon>Myxococcota</taxon>
        <taxon>Polyangia</taxon>
        <taxon>Nannocystales</taxon>
        <taxon>Nannocystaceae</taxon>
        <taxon>Plesiocystis</taxon>
    </lineage>
</organism>
<evidence type="ECO:0000256" key="2">
    <source>
        <dbReference type="ARBA" id="ARBA00022837"/>
    </source>
</evidence>